<dbReference type="CDD" id="cd13530">
    <property type="entry name" value="PBP2_peptides_like"/>
    <property type="match status" value="1"/>
</dbReference>
<feature type="chain" id="PRO_5044890934" evidence="3">
    <location>
        <begin position="30"/>
        <end position="281"/>
    </location>
</feature>
<name>A0ABF7QZL5_RHILW</name>
<dbReference type="EMBL" id="CP001195">
    <property type="protein sequence ID" value="ACI59706.1"/>
    <property type="molecule type" value="Genomic_DNA"/>
</dbReference>
<evidence type="ECO:0000313" key="5">
    <source>
        <dbReference type="EMBL" id="ACI59706.1"/>
    </source>
</evidence>
<organism evidence="5 6">
    <name type="scientific">Rhizobium leguminosarum bv. trifolii (strain WSM2304)</name>
    <dbReference type="NCBI Taxonomy" id="395492"/>
    <lineage>
        <taxon>Bacteria</taxon>
        <taxon>Pseudomonadati</taxon>
        <taxon>Pseudomonadota</taxon>
        <taxon>Alphaproteobacteria</taxon>
        <taxon>Hyphomicrobiales</taxon>
        <taxon>Rhizobiaceae</taxon>
        <taxon>Rhizobium/Agrobacterium group</taxon>
        <taxon>Rhizobium</taxon>
    </lineage>
</organism>
<sequence length="281" mass="29626">MTITSRHNVASMMLAAAGFALFAAGVASAQADCKPVSTFKTIEPGVLKIAAPDMPPFFTYKDGVMAGFEGLFFTRFAKDNCLKPEVIVLPLGGIVESVRNGLADVGGAGLNPTPERGKVVGLTHPIYYSPAVFVGKNPSGDLDSYDGKTLGTVTGFNFNKELETWGKANVKIYDTADAAFADVKSGRLPVMLLGGLNAYYRISLVPNSGLSAVEAKPHPVVQSFNSKGRTNVVHTKGNPELTDALNLAIATMRKDGTLAHNLEEVKLPADVLIPASDAGEN</sequence>
<dbReference type="Proteomes" id="UP000008330">
    <property type="component" value="Plasmid pRLG203"/>
</dbReference>
<dbReference type="PANTHER" id="PTHR35936">
    <property type="entry name" value="MEMBRANE-BOUND LYTIC MUREIN TRANSGLYCOSYLASE F"/>
    <property type="match status" value="1"/>
</dbReference>
<keyword evidence="5" id="KW-0614">Plasmid</keyword>
<feature type="signal peptide" evidence="3">
    <location>
        <begin position="1"/>
        <end position="29"/>
    </location>
</feature>
<feature type="domain" description="Solute-binding protein family 3/N-terminal" evidence="4">
    <location>
        <begin position="46"/>
        <end position="265"/>
    </location>
</feature>
<dbReference type="SUPFAM" id="SSF53850">
    <property type="entry name" value="Periplasmic binding protein-like II"/>
    <property type="match status" value="1"/>
</dbReference>
<protein>
    <submittedName>
        <fullName evidence="5">Extracellular solute-binding protein family 3</fullName>
    </submittedName>
</protein>
<dbReference type="SMART" id="SM00062">
    <property type="entry name" value="PBPb"/>
    <property type="match status" value="1"/>
</dbReference>
<dbReference type="Gene3D" id="3.40.190.10">
    <property type="entry name" value="Periplasmic binding protein-like II"/>
    <property type="match status" value="2"/>
</dbReference>
<dbReference type="GO" id="GO:0042597">
    <property type="term" value="C:periplasmic space"/>
    <property type="evidence" value="ECO:0007669"/>
    <property type="project" value="UniProtKB-SubCell"/>
</dbReference>
<proteinExistence type="predicted"/>
<dbReference type="KEGG" id="rlt:Rleg2_6340"/>
<geneLocation type="plasmid" evidence="5 6">
    <name>pRLG203</name>
</geneLocation>
<evidence type="ECO:0000256" key="2">
    <source>
        <dbReference type="ARBA" id="ARBA00022729"/>
    </source>
</evidence>
<dbReference type="AlphaFoldDB" id="A0ABF7QZL5"/>
<keyword evidence="2 3" id="KW-0732">Signal</keyword>
<dbReference type="InterPro" id="IPR001638">
    <property type="entry name" value="Solute-binding_3/MltF_N"/>
</dbReference>
<keyword evidence="6" id="KW-1185">Reference proteome</keyword>
<comment type="subcellular location">
    <subcellularLocation>
        <location evidence="1">Periplasm</location>
    </subcellularLocation>
</comment>
<evidence type="ECO:0000259" key="4">
    <source>
        <dbReference type="SMART" id="SM00062"/>
    </source>
</evidence>
<evidence type="ECO:0000256" key="1">
    <source>
        <dbReference type="ARBA" id="ARBA00004418"/>
    </source>
</evidence>
<accession>A0ABF7QZL5</accession>
<gene>
    <name evidence="5" type="ordered locus">Rleg2_6340</name>
</gene>
<reference evidence="5 6" key="1">
    <citation type="journal article" date="2010" name="Stand. Genomic Sci.">
        <title>Complete genome sequence of Rhizobium leguminosarum bv trifolii strain WSM2304, an effective microsymbiont of the South American clover Trifolium polymorphum.</title>
        <authorList>
            <person name="Reeve W."/>
            <person name="O'Hara G."/>
            <person name="Chain P."/>
            <person name="Ardley J."/>
            <person name="Brau L."/>
            <person name="Nandesena K."/>
            <person name="Tiwari R."/>
            <person name="Malfatti S."/>
            <person name="Kiss H."/>
            <person name="Lapidus A."/>
            <person name="Copeland A."/>
            <person name="Nolan M."/>
            <person name="Land M."/>
            <person name="Ivanova N."/>
            <person name="Mavromatis K."/>
            <person name="Markowitz V."/>
            <person name="Kyrpides N."/>
            <person name="Melino V."/>
            <person name="Denton M."/>
            <person name="Yates R."/>
            <person name="Howieson J."/>
        </authorList>
    </citation>
    <scope>NUCLEOTIDE SEQUENCE [LARGE SCALE GENOMIC DNA]</scope>
    <source>
        <strain evidence="5 6">WSM2304</strain>
    </source>
</reference>
<evidence type="ECO:0000256" key="3">
    <source>
        <dbReference type="SAM" id="SignalP"/>
    </source>
</evidence>
<dbReference type="RefSeq" id="WP_012559972.1">
    <property type="nucleotide sequence ID" value="NC_011370.1"/>
</dbReference>
<dbReference type="Pfam" id="PF00497">
    <property type="entry name" value="SBP_bac_3"/>
    <property type="match status" value="1"/>
</dbReference>
<evidence type="ECO:0000313" key="6">
    <source>
        <dbReference type="Proteomes" id="UP000008330"/>
    </source>
</evidence>
<dbReference type="PANTHER" id="PTHR35936:SF17">
    <property type="entry name" value="ARGININE-BINDING EXTRACELLULAR PROTEIN ARTP"/>
    <property type="match status" value="1"/>
</dbReference>